<reference evidence="1 2" key="1">
    <citation type="submission" date="2023-08" db="EMBL/GenBank/DDBJ databases">
        <title>Black Yeasts Isolated from many extreme environments.</title>
        <authorList>
            <person name="Coleine C."/>
            <person name="Stajich J.E."/>
            <person name="Selbmann L."/>
        </authorList>
    </citation>
    <scope>NUCLEOTIDE SEQUENCE [LARGE SCALE GENOMIC DNA]</scope>
    <source>
        <strain evidence="1 2">CCFEE 536</strain>
    </source>
</reference>
<dbReference type="EMBL" id="JAVRRA010009112">
    <property type="protein sequence ID" value="KAK5251994.1"/>
    <property type="molecule type" value="Genomic_DNA"/>
</dbReference>
<sequence>MGISESAQQRFSTENGIEVKRMTWLKRPKDGAQFGSAIVKVATKAEAEKLLSSRPTFGGGSVT</sequence>
<feature type="non-terminal residue" evidence="1">
    <location>
        <position position="63"/>
    </location>
</feature>
<gene>
    <name evidence="1" type="ORF">LTR16_005545</name>
</gene>
<keyword evidence="2" id="KW-1185">Reference proteome</keyword>
<organism evidence="1 2">
    <name type="scientific">Cryomyces antarcticus</name>
    <dbReference type="NCBI Taxonomy" id="329879"/>
    <lineage>
        <taxon>Eukaryota</taxon>
        <taxon>Fungi</taxon>
        <taxon>Dikarya</taxon>
        <taxon>Ascomycota</taxon>
        <taxon>Pezizomycotina</taxon>
        <taxon>Dothideomycetes</taxon>
        <taxon>Dothideomycetes incertae sedis</taxon>
        <taxon>Cryomyces</taxon>
    </lineage>
</organism>
<proteinExistence type="predicted"/>
<dbReference type="Proteomes" id="UP001357485">
    <property type="component" value="Unassembled WGS sequence"/>
</dbReference>
<comment type="caution">
    <text evidence="1">The sequence shown here is derived from an EMBL/GenBank/DDBJ whole genome shotgun (WGS) entry which is preliminary data.</text>
</comment>
<name>A0ABR0LWF7_9PEZI</name>
<evidence type="ECO:0000313" key="2">
    <source>
        <dbReference type="Proteomes" id="UP001357485"/>
    </source>
</evidence>
<accession>A0ABR0LWF7</accession>
<evidence type="ECO:0000313" key="1">
    <source>
        <dbReference type="EMBL" id="KAK5251994.1"/>
    </source>
</evidence>
<protein>
    <submittedName>
        <fullName evidence="1">Uncharacterized protein</fullName>
    </submittedName>
</protein>